<keyword evidence="5" id="KW-0805">Transcription regulation</keyword>
<dbReference type="InterPro" id="IPR001789">
    <property type="entry name" value="Sig_transdc_resp-reg_receiver"/>
</dbReference>
<evidence type="ECO:0000259" key="8">
    <source>
        <dbReference type="PROSITE" id="PS50045"/>
    </source>
</evidence>
<dbReference type="OrthoDB" id="9763792at2"/>
<dbReference type="FunFam" id="3.40.50.300:FF:000006">
    <property type="entry name" value="DNA-binding transcriptional regulator NtrC"/>
    <property type="match status" value="1"/>
</dbReference>
<gene>
    <name evidence="10" type="ORF">Dpo_8c00420</name>
</gene>
<keyword evidence="2" id="KW-0547">Nucleotide-binding</keyword>
<keyword evidence="11" id="KW-1185">Reference proteome</keyword>
<dbReference type="CDD" id="cd00009">
    <property type="entry name" value="AAA"/>
    <property type="match status" value="1"/>
</dbReference>
<dbReference type="InterPro" id="IPR027417">
    <property type="entry name" value="P-loop_NTPase"/>
</dbReference>
<accession>S0FUJ2</accession>
<keyword evidence="6" id="KW-0804">Transcription</keyword>
<keyword evidence="4" id="KW-0902">Two-component regulatory system</keyword>
<dbReference type="PROSITE" id="PS50110">
    <property type="entry name" value="RESPONSE_REGULATORY"/>
    <property type="match status" value="1"/>
</dbReference>
<dbReference type="PROSITE" id="PS50045">
    <property type="entry name" value="SIGMA54_INTERACT_4"/>
    <property type="match status" value="1"/>
</dbReference>
<dbReference type="GO" id="GO:0043565">
    <property type="term" value="F:sequence-specific DNA binding"/>
    <property type="evidence" value="ECO:0007669"/>
    <property type="project" value="InterPro"/>
</dbReference>
<dbReference type="RefSeq" id="WP_006967392.1">
    <property type="nucleotide sequence ID" value="NZ_APJX01000008.1"/>
</dbReference>
<dbReference type="EMBL" id="APJX01000008">
    <property type="protein sequence ID" value="EMS78375.1"/>
    <property type="molecule type" value="Genomic_DNA"/>
</dbReference>
<dbReference type="PROSITE" id="PS00676">
    <property type="entry name" value="SIGMA54_INTERACT_2"/>
    <property type="match status" value="1"/>
</dbReference>
<dbReference type="InterPro" id="IPR011006">
    <property type="entry name" value="CheY-like_superfamily"/>
</dbReference>
<evidence type="ECO:0000313" key="10">
    <source>
        <dbReference type="EMBL" id="EMS78375.1"/>
    </source>
</evidence>
<evidence type="ECO:0000259" key="9">
    <source>
        <dbReference type="PROSITE" id="PS50110"/>
    </source>
</evidence>
<dbReference type="FunFam" id="3.40.50.2300:FF:000018">
    <property type="entry name" value="DNA-binding transcriptional regulator NtrC"/>
    <property type="match status" value="1"/>
</dbReference>
<keyword evidence="1 7" id="KW-0597">Phosphoprotein</keyword>
<dbReference type="PRINTS" id="PR01590">
    <property type="entry name" value="HTHFIS"/>
</dbReference>
<name>S0FUJ2_9BACT</name>
<dbReference type="InterPro" id="IPR002197">
    <property type="entry name" value="HTH_Fis"/>
</dbReference>
<dbReference type="Pfam" id="PF25601">
    <property type="entry name" value="AAA_lid_14"/>
    <property type="match status" value="1"/>
</dbReference>
<dbReference type="Gene3D" id="1.10.10.60">
    <property type="entry name" value="Homeodomain-like"/>
    <property type="match status" value="1"/>
</dbReference>
<organism evidence="10 11">
    <name type="scientific">Desulfotignum phosphitoxidans DSM 13687</name>
    <dbReference type="NCBI Taxonomy" id="1286635"/>
    <lineage>
        <taxon>Bacteria</taxon>
        <taxon>Pseudomonadati</taxon>
        <taxon>Thermodesulfobacteriota</taxon>
        <taxon>Desulfobacteria</taxon>
        <taxon>Desulfobacterales</taxon>
        <taxon>Desulfobacteraceae</taxon>
        <taxon>Desulfotignum</taxon>
    </lineage>
</organism>
<comment type="caution">
    <text evidence="10">The sequence shown here is derived from an EMBL/GenBank/DDBJ whole genome shotgun (WGS) entry which is preliminary data.</text>
</comment>
<dbReference type="SMART" id="SM00448">
    <property type="entry name" value="REC"/>
    <property type="match status" value="1"/>
</dbReference>
<feature type="modified residue" description="4-aspartylphosphate" evidence="7">
    <location>
        <position position="52"/>
    </location>
</feature>
<dbReference type="PANTHER" id="PTHR32071:SF57">
    <property type="entry name" value="C4-DICARBOXYLATE TRANSPORT TRANSCRIPTIONAL REGULATORY PROTEIN DCTD"/>
    <property type="match status" value="1"/>
</dbReference>
<dbReference type="Pfam" id="PF00158">
    <property type="entry name" value="Sigma54_activat"/>
    <property type="match status" value="1"/>
</dbReference>
<dbReference type="Proteomes" id="UP000014216">
    <property type="component" value="Unassembled WGS sequence"/>
</dbReference>
<dbReference type="PROSITE" id="PS00675">
    <property type="entry name" value="SIGMA54_INTERACT_1"/>
    <property type="match status" value="1"/>
</dbReference>
<dbReference type="SUPFAM" id="SSF46689">
    <property type="entry name" value="Homeodomain-like"/>
    <property type="match status" value="1"/>
</dbReference>
<dbReference type="SMART" id="SM00382">
    <property type="entry name" value="AAA"/>
    <property type="match status" value="1"/>
</dbReference>
<proteinExistence type="predicted"/>
<dbReference type="PANTHER" id="PTHR32071">
    <property type="entry name" value="TRANSCRIPTIONAL REGULATORY PROTEIN"/>
    <property type="match status" value="1"/>
</dbReference>
<evidence type="ECO:0000256" key="1">
    <source>
        <dbReference type="ARBA" id="ARBA00022553"/>
    </source>
</evidence>
<dbReference type="InterPro" id="IPR058031">
    <property type="entry name" value="AAA_lid_NorR"/>
</dbReference>
<dbReference type="Gene3D" id="3.40.50.300">
    <property type="entry name" value="P-loop containing nucleotide triphosphate hydrolases"/>
    <property type="match status" value="1"/>
</dbReference>
<sequence length="463" mass="51816">METILIVDDEKHYRLILSEVLEEEGYHSFTAASGMEALDLLKSQIIDVVLTDVKMPGMTGIDLLEKIKEINPELPVIIMTAFGSVEKAVEAMQKGAYTFILKPFENEALIAHIAKSISMYRIVQENALLRDAVQTRYQFDNIIGKSKPMQKLYEIIRKVAPTNATVLIEGESGTGKEMVARSIHYNSLRKDHPMVAVNCAAFAESLLESELFGHEKGAFTGAAALKKGRFELADKGTLFLDEIGELSMPLQVKLLRVLQERTIERVGGTTPIPVDFRLIAATNKTLEDEVANNHFREDLYYRLNVVKAVIPPLRERPEDIPLLMNHFIEKFTRESSTVNRVKGFNKEAARILCDHLWNGNVRELENVIERSVILASKEVITPADLPPRMRETPENTLDLEGIPEGVGLVETLAAVEKRMIIRAMTLSGNVQTKAARILGIGKSGLNQKLKKYNLDKELNIDGN</sequence>
<protein>
    <submittedName>
        <fullName evidence="10">Sigma-54 dependent transcriptional regulator, Fis family</fullName>
    </submittedName>
</protein>
<dbReference type="Gene3D" id="3.40.50.2300">
    <property type="match status" value="1"/>
</dbReference>
<dbReference type="Pfam" id="PF00072">
    <property type="entry name" value="Response_reg"/>
    <property type="match status" value="1"/>
</dbReference>
<evidence type="ECO:0000256" key="5">
    <source>
        <dbReference type="ARBA" id="ARBA00023015"/>
    </source>
</evidence>
<dbReference type="SUPFAM" id="SSF52540">
    <property type="entry name" value="P-loop containing nucleoside triphosphate hydrolases"/>
    <property type="match status" value="1"/>
</dbReference>
<evidence type="ECO:0000256" key="4">
    <source>
        <dbReference type="ARBA" id="ARBA00023012"/>
    </source>
</evidence>
<dbReference type="InterPro" id="IPR002078">
    <property type="entry name" value="Sigma_54_int"/>
</dbReference>
<evidence type="ECO:0000313" key="11">
    <source>
        <dbReference type="Proteomes" id="UP000014216"/>
    </source>
</evidence>
<dbReference type="GO" id="GO:0006355">
    <property type="term" value="P:regulation of DNA-templated transcription"/>
    <property type="evidence" value="ECO:0007669"/>
    <property type="project" value="InterPro"/>
</dbReference>
<feature type="domain" description="Response regulatory" evidence="9">
    <location>
        <begin position="3"/>
        <end position="117"/>
    </location>
</feature>
<evidence type="ECO:0000256" key="7">
    <source>
        <dbReference type="PROSITE-ProRule" id="PRU00169"/>
    </source>
</evidence>
<dbReference type="AlphaFoldDB" id="S0FUJ2"/>
<dbReference type="InterPro" id="IPR025943">
    <property type="entry name" value="Sigma_54_int_dom_ATP-bd_2"/>
</dbReference>
<keyword evidence="3" id="KW-0067">ATP-binding</keyword>
<reference evidence="10 11" key="1">
    <citation type="journal article" date="2013" name="Genome Announc.">
        <title>Draft Genome Sequence of Desulfotignum phosphitoxidans DSM 13687 Strain FiPS-3.</title>
        <authorList>
            <person name="Poehlein A."/>
            <person name="Daniel R."/>
            <person name="Simeonova D.D."/>
        </authorList>
    </citation>
    <scope>NUCLEOTIDE SEQUENCE [LARGE SCALE GENOMIC DNA]</scope>
    <source>
        <strain evidence="10 11">DSM 13687</strain>
    </source>
</reference>
<dbReference type="Gene3D" id="1.10.8.60">
    <property type="match status" value="1"/>
</dbReference>
<dbReference type="InterPro" id="IPR025662">
    <property type="entry name" value="Sigma_54_int_dom_ATP-bd_1"/>
</dbReference>
<dbReference type="InterPro" id="IPR009057">
    <property type="entry name" value="Homeodomain-like_sf"/>
</dbReference>
<evidence type="ECO:0000256" key="3">
    <source>
        <dbReference type="ARBA" id="ARBA00022840"/>
    </source>
</evidence>
<dbReference type="SUPFAM" id="SSF52172">
    <property type="entry name" value="CheY-like"/>
    <property type="match status" value="1"/>
</dbReference>
<evidence type="ECO:0000256" key="2">
    <source>
        <dbReference type="ARBA" id="ARBA00022741"/>
    </source>
</evidence>
<feature type="domain" description="Sigma-54 factor interaction" evidence="8">
    <location>
        <begin position="142"/>
        <end position="373"/>
    </location>
</feature>
<dbReference type="GO" id="GO:0005524">
    <property type="term" value="F:ATP binding"/>
    <property type="evidence" value="ECO:0007669"/>
    <property type="project" value="UniProtKB-KW"/>
</dbReference>
<dbReference type="Pfam" id="PF02954">
    <property type="entry name" value="HTH_8"/>
    <property type="match status" value="1"/>
</dbReference>
<evidence type="ECO:0000256" key="6">
    <source>
        <dbReference type="ARBA" id="ARBA00023163"/>
    </source>
</evidence>
<dbReference type="InterPro" id="IPR003593">
    <property type="entry name" value="AAA+_ATPase"/>
</dbReference>
<dbReference type="GO" id="GO:0000160">
    <property type="term" value="P:phosphorelay signal transduction system"/>
    <property type="evidence" value="ECO:0007669"/>
    <property type="project" value="UniProtKB-KW"/>
</dbReference>